<feature type="compositionally biased region" description="Basic and acidic residues" evidence="1">
    <location>
        <begin position="1"/>
        <end position="11"/>
    </location>
</feature>
<feature type="compositionally biased region" description="Basic and acidic residues" evidence="1">
    <location>
        <begin position="50"/>
        <end position="60"/>
    </location>
</feature>
<keyword evidence="2" id="KW-0472">Membrane</keyword>
<evidence type="ECO:0000256" key="1">
    <source>
        <dbReference type="SAM" id="MobiDB-lite"/>
    </source>
</evidence>
<gene>
    <name evidence="3" type="ORF">PG996_004633</name>
</gene>
<evidence type="ECO:0000256" key="2">
    <source>
        <dbReference type="SAM" id="Phobius"/>
    </source>
</evidence>
<evidence type="ECO:0000313" key="3">
    <source>
        <dbReference type="EMBL" id="KAK8078463.1"/>
    </source>
</evidence>
<keyword evidence="4" id="KW-1185">Reference proteome</keyword>
<organism evidence="3 4">
    <name type="scientific">Apiospora saccharicola</name>
    <dbReference type="NCBI Taxonomy" id="335842"/>
    <lineage>
        <taxon>Eukaryota</taxon>
        <taxon>Fungi</taxon>
        <taxon>Dikarya</taxon>
        <taxon>Ascomycota</taxon>
        <taxon>Pezizomycotina</taxon>
        <taxon>Sordariomycetes</taxon>
        <taxon>Xylariomycetidae</taxon>
        <taxon>Amphisphaeriales</taxon>
        <taxon>Apiosporaceae</taxon>
        <taxon>Apiospora</taxon>
    </lineage>
</organism>
<name>A0ABR1W4M9_9PEZI</name>
<keyword evidence="2" id="KW-0812">Transmembrane</keyword>
<dbReference type="Proteomes" id="UP001446871">
    <property type="component" value="Unassembled WGS sequence"/>
</dbReference>
<accession>A0ABR1W4M9</accession>
<comment type="caution">
    <text evidence="3">The sequence shown here is derived from an EMBL/GenBank/DDBJ whole genome shotgun (WGS) entry which is preliminary data.</text>
</comment>
<proteinExistence type="predicted"/>
<protein>
    <submittedName>
        <fullName evidence="3">Uncharacterized protein</fullName>
    </submittedName>
</protein>
<feature type="transmembrane region" description="Helical" evidence="2">
    <location>
        <begin position="104"/>
        <end position="123"/>
    </location>
</feature>
<dbReference type="EMBL" id="JAQQWM010000002">
    <property type="protein sequence ID" value="KAK8078463.1"/>
    <property type="molecule type" value="Genomic_DNA"/>
</dbReference>
<feature type="region of interest" description="Disordered" evidence="1">
    <location>
        <begin position="1"/>
        <end position="94"/>
    </location>
</feature>
<sequence length="126" mass="13805">MDADKYLDLNSRRHQPGLEPAASHAYPGIELRATAEPSNSAEVSAPRPVYDYHYDHDHQQRHWPPSGNESPASSSDGNNTMGTTPASNNRSRSRQRILGLKAPVFWGALAALVLSIACVIIQVRAF</sequence>
<evidence type="ECO:0000313" key="4">
    <source>
        <dbReference type="Proteomes" id="UP001446871"/>
    </source>
</evidence>
<keyword evidence="2" id="KW-1133">Transmembrane helix</keyword>
<feature type="compositionally biased region" description="Polar residues" evidence="1">
    <location>
        <begin position="67"/>
        <end position="90"/>
    </location>
</feature>
<reference evidence="3 4" key="1">
    <citation type="submission" date="2023-01" db="EMBL/GenBank/DDBJ databases">
        <title>Analysis of 21 Apiospora genomes using comparative genomics revels a genus with tremendous synthesis potential of carbohydrate active enzymes and secondary metabolites.</title>
        <authorList>
            <person name="Sorensen T."/>
        </authorList>
    </citation>
    <scope>NUCLEOTIDE SEQUENCE [LARGE SCALE GENOMIC DNA]</scope>
    <source>
        <strain evidence="3 4">CBS 83171</strain>
    </source>
</reference>